<gene>
    <name evidence="6" type="ORF">EHYA_04642</name>
</gene>
<comment type="similarity">
    <text evidence="1">Belongs to the peptidase C40 family.</text>
</comment>
<name>A0A401YQX3_9ACTN</name>
<accession>A0A401YQX3</accession>
<keyword evidence="2" id="KW-0645">Protease</keyword>
<protein>
    <submittedName>
        <fullName evidence="6">Cell wall-associated hydrolase</fullName>
    </submittedName>
</protein>
<proteinExistence type="inferred from homology"/>
<dbReference type="PANTHER" id="PTHR47359:SF3">
    <property type="entry name" value="NLP_P60 DOMAIN-CONTAINING PROTEIN-RELATED"/>
    <property type="match status" value="1"/>
</dbReference>
<dbReference type="GO" id="GO:0008234">
    <property type="term" value="F:cysteine-type peptidase activity"/>
    <property type="evidence" value="ECO:0007669"/>
    <property type="project" value="UniProtKB-KW"/>
</dbReference>
<evidence type="ECO:0000256" key="2">
    <source>
        <dbReference type="ARBA" id="ARBA00022670"/>
    </source>
</evidence>
<dbReference type="Pfam" id="PF00877">
    <property type="entry name" value="NLPC_P60"/>
    <property type="match status" value="1"/>
</dbReference>
<dbReference type="Proteomes" id="UP000286931">
    <property type="component" value="Unassembled WGS sequence"/>
</dbReference>
<dbReference type="EMBL" id="BIFH01000022">
    <property type="protein sequence ID" value="GCD96955.1"/>
    <property type="molecule type" value="Genomic_DNA"/>
</dbReference>
<feature type="domain" description="NlpC/P60" evidence="5">
    <location>
        <begin position="70"/>
        <end position="212"/>
    </location>
</feature>
<dbReference type="PROSITE" id="PS51935">
    <property type="entry name" value="NLPC_P60"/>
    <property type="match status" value="1"/>
</dbReference>
<reference evidence="6 7" key="1">
    <citation type="submission" date="2018-12" db="EMBL/GenBank/DDBJ databases">
        <title>Draft genome sequence of Embleya hyalina NBRC 13850T.</title>
        <authorList>
            <person name="Komaki H."/>
            <person name="Hosoyama A."/>
            <person name="Kimura A."/>
            <person name="Ichikawa N."/>
            <person name="Tamura T."/>
        </authorList>
    </citation>
    <scope>NUCLEOTIDE SEQUENCE [LARGE SCALE GENOMIC DNA]</scope>
    <source>
        <strain evidence="6 7">NBRC 13850</strain>
    </source>
</reference>
<organism evidence="6 7">
    <name type="scientific">Embleya hyalina</name>
    <dbReference type="NCBI Taxonomy" id="516124"/>
    <lineage>
        <taxon>Bacteria</taxon>
        <taxon>Bacillati</taxon>
        <taxon>Actinomycetota</taxon>
        <taxon>Actinomycetes</taxon>
        <taxon>Kitasatosporales</taxon>
        <taxon>Streptomycetaceae</taxon>
        <taxon>Embleya</taxon>
    </lineage>
</organism>
<comment type="caution">
    <text evidence="6">The sequence shown here is derived from an EMBL/GenBank/DDBJ whole genome shotgun (WGS) entry which is preliminary data.</text>
</comment>
<evidence type="ECO:0000313" key="6">
    <source>
        <dbReference type="EMBL" id="GCD96955.1"/>
    </source>
</evidence>
<dbReference type="Gene3D" id="3.90.1720.10">
    <property type="entry name" value="endopeptidase domain like (from Nostoc punctiforme)"/>
    <property type="match status" value="1"/>
</dbReference>
<evidence type="ECO:0000259" key="5">
    <source>
        <dbReference type="PROSITE" id="PS51935"/>
    </source>
</evidence>
<dbReference type="InterPro" id="IPR000064">
    <property type="entry name" value="NLP_P60_dom"/>
</dbReference>
<keyword evidence="7" id="KW-1185">Reference proteome</keyword>
<dbReference type="AlphaFoldDB" id="A0A401YQX3"/>
<keyword evidence="4" id="KW-0788">Thiol protease</keyword>
<dbReference type="PANTHER" id="PTHR47359">
    <property type="entry name" value="PEPTIDOGLYCAN DL-ENDOPEPTIDASE CWLO"/>
    <property type="match status" value="1"/>
</dbReference>
<evidence type="ECO:0000256" key="4">
    <source>
        <dbReference type="ARBA" id="ARBA00022807"/>
    </source>
</evidence>
<dbReference type="InterPro" id="IPR051794">
    <property type="entry name" value="PG_Endopeptidase_C40"/>
</dbReference>
<dbReference type="InterPro" id="IPR038765">
    <property type="entry name" value="Papain-like_cys_pep_sf"/>
</dbReference>
<keyword evidence="3 6" id="KW-0378">Hydrolase</keyword>
<sequence>MDPKSSAKLFYARLIALPNWESLPLTIAAQKVQISAFPEAYAKWEKPANQIVGAIEGVKCRQVALAPMTPKQESTVIGAAMKQVGVAYSWGGGNATGQSYGIKQDAKKMGFDCSGLALYAYAQIGVTLPHNTQEIWRKFQPVITDQNSLRPGDLLLLGYGKSTSQIHHVGIYLGDGAVVEAPHSGAKVRVIRDVFAPGAYYASEFVGAVRPGSRSLLV</sequence>
<dbReference type="SUPFAM" id="SSF54001">
    <property type="entry name" value="Cysteine proteinases"/>
    <property type="match status" value="1"/>
</dbReference>
<evidence type="ECO:0000256" key="3">
    <source>
        <dbReference type="ARBA" id="ARBA00022801"/>
    </source>
</evidence>
<dbReference type="GO" id="GO:0006508">
    <property type="term" value="P:proteolysis"/>
    <property type="evidence" value="ECO:0007669"/>
    <property type="project" value="UniProtKB-KW"/>
</dbReference>
<evidence type="ECO:0000313" key="7">
    <source>
        <dbReference type="Proteomes" id="UP000286931"/>
    </source>
</evidence>
<evidence type="ECO:0000256" key="1">
    <source>
        <dbReference type="ARBA" id="ARBA00007074"/>
    </source>
</evidence>